<proteinExistence type="predicted"/>
<protein>
    <submittedName>
        <fullName evidence="2">DNA-binding protein</fullName>
    </submittedName>
</protein>
<dbReference type="AlphaFoldDB" id="A0A2N5J8E8"/>
<dbReference type="InterPro" id="IPR005269">
    <property type="entry name" value="LOG"/>
</dbReference>
<dbReference type="GO" id="GO:0003677">
    <property type="term" value="F:DNA binding"/>
    <property type="evidence" value="ECO:0007669"/>
    <property type="project" value="UniProtKB-KW"/>
</dbReference>
<feature type="compositionally biased region" description="Basic residues" evidence="1">
    <location>
        <begin position="1"/>
        <end position="15"/>
    </location>
</feature>
<dbReference type="NCBIfam" id="TIGR00730">
    <property type="entry name" value="Rossman fold protein, TIGR00730 family"/>
    <property type="match status" value="1"/>
</dbReference>
<dbReference type="Gene3D" id="3.40.50.450">
    <property type="match status" value="1"/>
</dbReference>
<dbReference type="InterPro" id="IPR052341">
    <property type="entry name" value="LOG_family_nucleotidases"/>
</dbReference>
<accession>A0A2N5J8E8</accession>
<dbReference type="InterPro" id="IPR031100">
    <property type="entry name" value="LOG_fam"/>
</dbReference>
<organism evidence="2 3">
    <name type="scientific">Bifidobacterium margollesii</name>
    <dbReference type="NCBI Taxonomy" id="2020964"/>
    <lineage>
        <taxon>Bacteria</taxon>
        <taxon>Bacillati</taxon>
        <taxon>Actinomycetota</taxon>
        <taxon>Actinomycetes</taxon>
        <taxon>Bifidobacteriales</taxon>
        <taxon>Bifidobacteriaceae</taxon>
        <taxon>Bifidobacterium</taxon>
    </lineage>
</organism>
<dbReference type="Proteomes" id="UP000235050">
    <property type="component" value="Unassembled WGS sequence"/>
</dbReference>
<dbReference type="PANTHER" id="PTHR43393:SF2">
    <property type="entry name" value="CYTOKININ RIBOSIDE 5'-MONOPHOSPHATE PHOSPHORIBOHYDROLASE"/>
    <property type="match status" value="1"/>
</dbReference>
<keyword evidence="2" id="KW-0238">DNA-binding</keyword>
<dbReference type="GO" id="GO:0016787">
    <property type="term" value="F:hydrolase activity"/>
    <property type="evidence" value="ECO:0007669"/>
    <property type="project" value="InterPro"/>
</dbReference>
<dbReference type="PANTHER" id="PTHR43393">
    <property type="entry name" value="CYTOKININ RIBOSIDE 5'-MONOPHOSPHATE PHOSPHORIBOHYDROLASE"/>
    <property type="match status" value="1"/>
</dbReference>
<dbReference type="OrthoDB" id="9801098at2"/>
<feature type="compositionally biased region" description="Basic and acidic residues" evidence="1">
    <location>
        <begin position="16"/>
        <end position="34"/>
    </location>
</feature>
<dbReference type="EMBL" id="NMWU01000029">
    <property type="protein sequence ID" value="PLS30467.1"/>
    <property type="molecule type" value="Genomic_DNA"/>
</dbReference>
<keyword evidence="3" id="KW-1185">Reference proteome</keyword>
<comment type="caution">
    <text evidence="2">The sequence shown here is derived from an EMBL/GenBank/DDBJ whole genome shotgun (WGS) entry which is preliminary data.</text>
</comment>
<dbReference type="SUPFAM" id="SSF102405">
    <property type="entry name" value="MCP/YpsA-like"/>
    <property type="match status" value="1"/>
</dbReference>
<gene>
    <name evidence="2" type="ORF">Uis1B_1612</name>
</gene>
<evidence type="ECO:0000313" key="3">
    <source>
        <dbReference type="Proteomes" id="UP000235050"/>
    </source>
</evidence>
<name>A0A2N5J8E8_9BIFI</name>
<dbReference type="GO" id="GO:0005829">
    <property type="term" value="C:cytosol"/>
    <property type="evidence" value="ECO:0007669"/>
    <property type="project" value="TreeGrafter"/>
</dbReference>
<sequence length="326" mass="35548">MAKIIKKNGKKAKKSGKADDKVEQHGSVEKETVRKHGSGKHHGKTKKNEVANVGDRTGTAVRPEARADTFDEGDATSDFHEESSPLGETYHRGPVVMRGSMIPNDTTSGNLLRNNESTDWLHMDPWRVLRIQAEFVDGFGALAEVGPAVAVFGSARTKRTDPTYKAARRMGRLLAERGVATITGGGPGIMEAANRGASLAGGTSVGLGIELPHEQGLNNYINLGMTFRYFFVRKTMFVKYSSGVIVCPGGFGTMDEMFEVLTLVQTHKVTTIPVVLFDTAYWSGLFDWINGTLTERGMISPIDPNLVTLTDDPDEAVDYATRLIDR</sequence>
<evidence type="ECO:0000256" key="1">
    <source>
        <dbReference type="SAM" id="MobiDB-lite"/>
    </source>
</evidence>
<feature type="compositionally biased region" description="Basic residues" evidence="1">
    <location>
        <begin position="35"/>
        <end position="45"/>
    </location>
</feature>
<dbReference type="GO" id="GO:0009691">
    <property type="term" value="P:cytokinin biosynthetic process"/>
    <property type="evidence" value="ECO:0007669"/>
    <property type="project" value="InterPro"/>
</dbReference>
<dbReference type="Pfam" id="PF03641">
    <property type="entry name" value="Lysine_decarbox"/>
    <property type="match status" value="1"/>
</dbReference>
<evidence type="ECO:0000313" key="2">
    <source>
        <dbReference type="EMBL" id="PLS30467.1"/>
    </source>
</evidence>
<reference evidence="2 3" key="1">
    <citation type="submission" date="2017-07" db="EMBL/GenBank/DDBJ databases">
        <title>Bifidobacterium novel species.</title>
        <authorList>
            <person name="Lugli G.A."/>
            <person name="Milani C."/>
            <person name="Duranti S."/>
            <person name="Mangifesta M."/>
        </authorList>
    </citation>
    <scope>NUCLEOTIDE SEQUENCE [LARGE SCALE GENOMIC DNA]</scope>
    <source>
        <strain evidence="3">Uis1B</strain>
    </source>
</reference>
<feature type="region of interest" description="Disordered" evidence="1">
    <location>
        <begin position="1"/>
        <end position="110"/>
    </location>
</feature>